<dbReference type="Pfam" id="PF12770">
    <property type="entry name" value="CHAT"/>
    <property type="match status" value="1"/>
</dbReference>
<evidence type="ECO:0000313" key="4">
    <source>
        <dbReference type="Proteomes" id="UP001500620"/>
    </source>
</evidence>
<comment type="caution">
    <text evidence="3">The sequence shown here is derived from an EMBL/GenBank/DDBJ whole genome shotgun (WGS) entry which is preliminary data.</text>
</comment>
<proteinExistence type="predicted"/>
<dbReference type="Proteomes" id="UP001500620">
    <property type="component" value="Unassembled WGS sequence"/>
</dbReference>
<dbReference type="EMBL" id="BAABAT010000044">
    <property type="protein sequence ID" value="GAA4261187.1"/>
    <property type="molecule type" value="Genomic_DNA"/>
</dbReference>
<evidence type="ECO:0000256" key="1">
    <source>
        <dbReference type="SAM" id="MobiDB-lite"/>
    </source>
</evidence>
<feature type="region of interest" description="Disordered" evidence="1">
    <location>
        <begin position="216"/>
        <end position="250"/>
    </location>
</feature>
<evidence type="ECO:0000259" key="2">
    <source>
        <dbReference type="Pfam" id="PF12770"/>
    </source>
</evidence>
<evidence type="ECO:0000313" key="3">
    <source>
        <dbReference type="EMBL" id="GAA4261187.1"/>
    </source>
</evidence>
<gene>
    <name evidence="3" type="ORF">GCM10022255_092850</name>
</gene>
<sequence>MTVRLVWVVDRLALYRGGAGQDVTRQARGRAVPELDGWQREAQMAWDAMGQLIDKVSRGGQPDPDQPTVALRAGEIQYGALQVEAQAFNSATAEYTTGGYGFGGGLLFVGAGMAAGAIRDANMRRRAEQEAAAQWRFVGLVACAVTNQRLLIQNEEGQWQGYPLDTLVSLTPELAAWALVLAFEDQAPLRLRGPWVPWLTVVLASLQFRRPWPNGFPPPVTDGPLRPLADPLGGGRRLQGGRSPAAGDPGKLSREQIALILSAEPVKPSAVTPGKALAPSVAVVYATRDGELEVLDGGRPMRWPDQIFTKYRMRYEVDISDHHLTVEFKDNTALASKGDVYHFHARVSASFRVTDPAEVVRRNVTDAAALVRGHLLGVCRPISRQYSIEQAQEAEAAIQARFRSDTLIQGGITLYAVEARLSLDEAGRNHLQDVERAVRDDTKVNDVAREGQLDVLQQDARRLLEERERLVLENRSLDPVEMVRLHLQRNPGDTAGALEMVAKLEAARLGSWEGETDRLQDLLAFMTSANMIRPIDVAPLLDAVLRRAGASTVPPPVKPPDSAWDADRPRVLLAHMPTRVVCNVEFSLVVRVAKEPSALPGSRATPLPRLTVEGEPVKLTIVVQTTTDLLSSGPLQQVITVPANGDSEPVLFAFRAPTVGSPQVRVTAWAGGTFVAELELHVAVTTSGSHEDTGPVAAPLGRIEAEAGEVALQVSIDQGRYSFQLLSDRTWFEPVVGGPMTEEPTIAVERAMEALQRLVSGRTEYSQANTRRWMRETGAGLWSAVVPPIVQEQFWQLRSQMTSFTLASGRDQIPWEMLYPLSRTRDEGFLVEKMPVMRRAYNQERIRAIGVRDARFIVPPNSPSHAMSEVERIHRLIGESGDPQVISDLTEVLELVDSGQMGLAHFACHNAFDAKGSRINMDGGPFVPTLLNSAVTQKVLQRSHPLVFLNACRSAGSIPEYTRMMGWASQFMGAGAGAFIGTLWSVRSDASARFAESFYSALMSGQTLGQAALKARLDVSADAGDPTWLAYTVYGDPRATVAT</sequence>
<organism evidence="3 4">
    <name type="scientific">Dactylosporangium darangshiense</name>
    <dbReference type="NCBI Taxonomy" id="579108"/>
    <lineage>
        <taxon>Bacteria</taxon>
        <taxon>Bacillati</taxon>
        <taxon>Actinomycetota</taxon>
        <taxon>Actinomycetes</taxon>
        <taxon>Micromonosporales</taxon>
        <taxon>Micromonosporaceae</taxon>
        <taxon>Dactylosporangium</taxon>
    </lineage>
</organism>
<accession>A0ABP8DPP2</accession>
<protein>
    <recommendedName>
        <fullName evidence="2">CHAT domain-containing protein</fullName>
    </recommendedName>
</protein>
<reference evidence="4" key="1">
    <citation type="journal article" date="2019" name="Int. J. Syst. Evol. Microbiol.">
        <title>The Global Catalogue of Microorganisms (GCM) 10K type strain sequencing project: providing services to taxonomists for standard genome sequencing and annotation.</title>
        <authorList>
            <consortium name="The Broad Institute Genomics Platform"/>
            <consortium name="The Broad Institute Genome Sequencing Center for Infectious Disease"/>
            <person name="Wu L."/>
            <person name="Ma J."/>
        </authorList>
    </citation>
    <scope>NUCLEOTIDE SEQUENCE [LARGE SCALE GENOMIC DNA]</scope>
    <source>
        <strain evidence="4">JCM 17441</strain>
    </source>
</reference>
<dbReference type="InterPro" id="IPR024983">
    <property type="entry name" value="CHAT_dom"/>
</dbReference>
<keyword evidence="4" id="KW-1185">Reference proteome</keyword>
<name>A0ABP8DPP2_9ACTN</name>
<feature type="domain" description="CHAT" evidence="2">
    <location>
        <begin position="776"/>
        <end position="1035"/>
    </location>
</feature>
<dbReference type="RefSeq" id="WP_345138095.1">
    <property type="nucleotide sequence ID" value="NZ_BAABAT010000044.1"/>
</dbReference>
<dbReference type="Gene3D" id="3.40.50.1460">
    <property type="match status" value="1"/>
</dbReference>